<feature type="region of interest" description="Disordered" evidence="1">
    <location>
        <begin position="1"/>
        <end position="21"/>
    </location>
</feature>
<keyword evidence="3" id="KW-0548">Nucleotidyltransferase</keyword>
<dbReference type="InterPro" id="IPR025558">
    <property type="entry name" value="DUF4283"/>
</dbReference>
<dbReference type="GO" id="GO:0003964">
    <property type="term" value="F:RNA-directed DNA polymerase activity"/>
    <property type="evidence" value="ECO:0007669"/>
    <property type="project" value="UniProtKB-KW"/>
</dbReference>
<feature type="compositionally biased region" description="Polar residues" evidence="1">
    <location>
        <begin position="566"/>
        <end position="576"/>
    </location>
</feature>
<dbReference type="Pfam" id="PF14111">
    <property type="entry name" value="DUF4283"/>
    <property type="match status" value="1"/>
</dbReference>
<feature type="compositionally biased region" description="Polar residues" evidence="1">
    <location>
        <begin position="321"/>
        <end position="335"/>
    </location>
</feature>
<evidence type="ECO:0000313" key="4">
    <source>
        <dbReference type="Proteomes" id="UP000634136"/>
    </source>
</evidence>
<name>A0A834X8W2_9FABA</name>
<feature type="compositionally biased region" description="Polar residues" evidence="1">
    <location>
        <begin position="547"/>
        <end position="557"/>
    </location>
</feature>
<dbReference type="EMBL" id="JAAIUW010000002">
    <property type="protein sequence ID" value="KAF7841163.1"/>
    <property type="molecule type" value="Genomic_DNA"/>
</dbReference>
<feature type="compositionally biased region" description="Polar residues" evidence="1">
    <location>
        <begin position="247"/>
        <end position="258"/>
    </location>
</feature>
<keyword evidence="4" id="KW-1185">Reference proteome</keyword>
<sequence length="887" mass="99891">MPNGHQPQKPNQPEPQYPSIPISPEEINQAKSIWETSVIVRLVGCFIEQTSLTSKLMYTWKLNSEPSLLNIGSGFFIVRFGCLEDRWKALLHGPTIINGHFLALDFWRQGFNGTTTQKFLHSPVWIKLEGLPIEFFDPRILIRIGNSIGTFIGIDGCTHNLSIAKHARICVMLDMAKIPPPCISIGKYNQPIIIEKISNICILCGGANHSQSACKGKQALIPSPIQVAEDHRKEEQWQVVRRRKPQRSNATASATVTWNKRENNSNSNKKLESTLPNPNNQNSNPSDRAEQRSKGKDKDKLCEEKTCIPLVGSRDPHLPSETESQDATTSIIQNRKSTPTPSSSPKKKKESYTKVTKSNGDSRDNKVQKQIDSKAEDNTDSQKAPSQVNHLSGGKEKVSEEILNLILNITQIKKNLQLEQPPTPHSSFHFNQNIQKPSSSIPMALQINRHPRHSVQPSRREVSQRNRNQKLQMELKQRIRYARHYKTPERILRKNSNGAPSDSYQSPKPKHPDSISLEDLGKSDKGSHQANNVAASMGSLDARKPASTDSGTCSEGINGTPPGKRTGTNLPTNNHPNEPLTDRPPDEHRAPQHQSTTEVQAVVVSVISSLLLETGFLEYQLKFSPMPSMKRTGKFYLNESPHSPSYIDPELEESVGSVSQDEYILDNNMTPVQAESLALIQAEAKIWNRNCFGNIFFRKNRIMKRLNGINLALQKGHNPGLIKLEQILAKEYQEVLLVKEDLWAAKSRVEWLQLGDSNTSFFHSSVIERRRSNRILSLQDQEGNWIEDPSALREHLRSYFFNCFSPSPVENINPNIELPKINPTDFTSLKEVPSALEIRTSMFSLKPFKALGMDGFQAAFFQKFWDIISNDIIPCVQDIFLSKKIPP</sequence>
<dbReference type="AlphaFoldDB" id="A0A834X8W2"/>
<evidence type="ECO:0000313" key="3">
    <source>
        <dbReference type="EMBL" id="KAF7841163.1"/>
    </source>
</evidence>
<dbReference type="InterPro" id="IPR040256">
    <property type="entry name" value="At4g02000-like"/>
</dbReference>
<keyword evidence="3" id="KW-0808">Transferase</keyword>
<feature type="compositionally biased region" description="Low complexity" evidence="1">
    <location>
        <begin position="276"/>
        <end position="286"/>
    </location>
</feature>
<dbReference type="PANTHER" id="PTHR31286">
    <property type="entry name" value="GLYCINE-RICH CELL WALL STRUCTURAL PROTEIN 1.8-LIKE"/>
    <property type="match status" value="1"/>
</dbReference>
<comment type="caution">
    <text evidence="3">The sequence shown here is derived from an EMBL/GenBank/DDBJ whole genome shotgun (WGS) entry which is preliminary data.</text>
</comment>
<feature type="domain" description="DUF4283" evidence="2">
    <location>
        <begin position="34"/>
        <end position="112"/>
    </location>
</feature>
<reference evidence="3" key="1">
    <citation type="submission" date="2020-09" db="EMBL/GenBank/DDBJ databases">
        <title>Genome-Enabled Discovery of Anthraquinone Biosynthesis in Senna tora.</title>
        <authorList>
            <person name="Kang S.-H."/>
            <person name="Pandey R.P."/>
            <person name="Lee C.-M."/>
            <person name="Sim J.-S."/>
            <person name="Jeong J.-T."/>
            <person name="Choi B.-S."/>
            <person name="Jung M."/>
            <person name="Ginzburg D."/>
            <person name="Zhao K."/>
            <person name="Won S.Y."/>
            <person name="Oh T.-J."/>
            <person name="Yu Y."/>
            <person name="Kim N.-H."/>
            <person name="Lee O.R."/>
            <person name="Lee T.-H."/>
            <person name="Bashyal P."/>
            <person name="Kim T.-S."/>
            <person name="Lee W.-H."/>
            <person name="Kawkins C."/>
            <person name="Kim C.-K."/>
            <person name="Kim J.S."/>
            <person name="Ahn B.O."/>
            <person name="Rhee S.Y."/>
            <person name="Sohng J.K."/>
        </authorList>
    </citation>
    <scope>NUCLEOTIDE SEQUENCE</scope>
    <source>
        <tissue evidence="3">Leaf</tissue>
    </source>
</reference>
<feature type="compositionally biased region" description="Polar residues" evidence="1">
    <location>
        <begin position="494"/>
        <end position="506"/>
    </location>
</feature>
<gene>
    <name evidence="3" type="ORF">G2W53_003461</name>
</gene>
<feature type="compositionally biased region" description="Basic and acidic residues" evidence="1">
    <location>
        <begin position="360"/>
        <end position="377"/>
    </location>
</feature>
<dbReference type="PANTHER" id="PTHR31286:SF99">
    <property type="entry name" value="DUF4283 DOMAIN-CONTAINING PROTEIN"/>
    <property type="match status" value="1"/>
</dbReference>
<keyword evidence="3" id="KW-0695">RNA-directed DNA polymerase</keyword>
<evidence type="ECO:0000259" key="2">
    <source>
        <dbReference type="Pfam" id="PF14111"/>
    </source>
</evidence>
<feature type="compositionally biased region" description="Polar residues" evidence="1">
    <location>
        <begin position="381"/>
        <end position="390"/>
    </location>
</feature>
<feature type="compositionally biased region" description="Basic and acidic residues" evidence="1">
    <location>
        <begin position="287"/>
        <end position="306"/>
    </location>
</feature>
<feature type="region of interest" description="Disordered" evidence="1">
    <location>
        <begin position="450"/>
        <end position="596"/>
    </location>
</feature>
<organism evidence="3 4">
    <name type="scientific">Senna tora</name>
    <dbReference type="NCBI Taxonomy" id="362788"/>
    <lineage>
        <taxon>Eukaryota</taxon>
        <taxon>Viridiplantae</taxon>
        <taxon>Streptophyta</taxon>
        <taxon>Embryophyta</taxon>
        <taxon>Tracheophyta</taxon>
        <taxon>Spermatophyta</taxon>
        <taxon>Magnoliopsida</taxon>
        <taxon>eudicotyledons</taxon>
        <taxon>Gunneridae</taxon>
        <taxon>Pentapetalae</taxon>
        <taxon>rosids</taxon>
        <taxon>fabids</taxon>
        <taxon>Fabales</taxon>
        <taxon>Fabaceae</taxon>
        <taxon>Caesalpinioideae</taxon>
        <taxon>Cassia clade</taxon>
        <taxon>Senna</taxon>
    </lineage>
</organism>
<dbReference type="OrthoDB" id="1747765at2759"/>
<proteinExistence type="predicted"/>
<accession>A0A834X8W2</accession>
<feature type="region of interest" description="Disordered" evidence="1">
    <location>
        <begin position="226"/>
        <end position="395"/>
    </location>
</feature>
<feature type="compositionally biased region" description="Basic and acidic residues" evidence="1">
    <location>
        <begin position="580"/>
        <end position="590"/>
    </location>
</feature>
<protein>
    <submittedName>
        <fullName evidence="3">Reverse transcriptase</fullName>
    </submittedName>
</protein>
<evidence type="ECO:0000256" key="1">
    <source>
        <dbReference type="SAM" id="MobiDB-lite"/>
    </source>
</evidence>
<dbReference type="Proteomes" id="UP000634136">
    <property type="component" value="Unassembled WGS sequence"/>
</dbReference>